<dbReference type="EMBL" id="CP090892">
    <property type="protein sequence ID" value="ULU08251.1"/>
    <property type="molecule type" value="Genomic_DNA"/>
</dbReference>
<feature type="signal peptide" evidence="1">
    <location>
        <begin position="1"/>
        <end position="19"/>
    </location>
</feature>
<organism evidence="2 3">
    <name type="scientific">Caenorhabditis briggsae</name>
    <dbReference type="NCBI Taxonomy" id="6238"/>
    <lineage>
        <taxon>Eukaryota</taxon>
        <taxon>Metazoa</taxon>
        <taxon>Ecdysozoa</taxon>
        <taxon>Nematoda</taxon>
        <taxon>Chromadorea</taxon>
        <taxon>Rhabditida</taxon>
        <taxon>Rhabditina</taxon>
        <taxon>Rhabditomorpha</taxon>
        <taxon>Rhabditoidea</taxon>
        <taxon>Rhabditidae</taxon>
        <taxon>Peloderinae</taxon>
        <taxon>Caenorhabditis</taxon>
    </lineage>
</organism>
<dbReference type="Proteomes" id="UP000827892">
    <property type="component" value="Chromosome II"/>
</dbReference>
<sequence>MSILLKVVFFVAVFQFASAHRQTSLTDEQVLQLVHLSCNDGKYFCPAERYLVKIGPQRIFNRFAVLKSEEVGLLKTSDIPLTELFGVFRNTFCCTEGACLAECNVFPINEKRIVSNFQDIYEKVFALNIAELNEYQDDYIKYLLNGKKHGFVPARIEEFPQSRRSRAPQDFRYSANRTLFIVFTNTFCCTEGACLEECHIYPINEKRIVSNFQDIFKQVFALNIAELDSYESDYIEYLTNGKKLGFVPARVEELYDILHENEDVIMNMLAKKAK</sequence>
<evidence type="ECO:0000256" key="1">
    <source>
        <dbReference type="SAM" id="SignalP"/>
    </source>
</evidence>
<protein>
    <submittedName>
        <fullName evidence="2">Uncharacterized protein</fullName>
    </submittedName>
</protein>
<feature type="chain" id="PRO_5042025509" evidence="1">
    <location>
        <begin position="20"/>
        <end position="274"/>
    </location>
</feature>
<dbReference type="InterPro" id="IPR040437">
    <property type="entry name" value="F10E9.3-like"/>
</dbReference>
<reference evidence="2 3" key="1">
    <citation type="submission" date="2022-05" db="EMBL/GenBank/DDBJ databases">
        <title>Chromosome-level reference genomes for two strains of Caenorhabditis briggsae: an improved platform for comparative genomics.</title>
        <authorList>
            <person name="Stevens L."/>
            <person name="Andersen E.C."/>
        </authorList>
    </citation>
    <scope>NUCLEOTIDE SEQUENCE [LARGE SCALE GENOMIC DNA]</scope>
    <source>
        <strain evidence="2">QX1410_ONT</strain>
        <tissue evidence="2">Whole-organism</tissue>
    </source>
</reference>
<keyword evidence="1" id="KW-0732">Signal</keyword>
<gene>
    <name evidence="2" type="ORF">L3Y34_019413</name>
</gene>
<dbReference type="PANTHER" id="PTHR36953:SF3">
    <property type="entry name" value="DUF19 DOMAIN-CONTAINING PROTEIN-RELATED"/>
    <property type="match status" value="1"/>
</dbReference>
<proteinExistence type="predicted"/>
<evidence type="ECO:0000313" key="2">
    <source>
        <dbReference type="EMBL" id="ULU08251.1"/>
    </source>
</evidence>
<dbReference type="PANTHER" id="PTHR36953">
    <property type="entry name" value="PROTEIN CBG07386-RELATED"/>
    <property type="match status" value="1"/>
</dbReference>
<evidence type="ECO:0000313" key="3">
    <source>
        <dbReference type="Proteomes" id="UP000827892"/>
    </source>
</evidence>
<dbReference type="AlphaFoldDB" id="A0AAE9DNY5"/>
<accession>A0AAE9DNY5</accession>
<name>A0AAE9DNY5_CAEBR</name>